<sequence length="342" mass="36757">MRPSVVVSLLALLASSLPLANGRAVCRDADLTTCNSLDARGISPGKVPDPPKDPFRDPSHSPDSDTPSNPFRDPSSSPDIPSSPALSWGNVADGKSIKFDDAKLEAQRAKGAKMITDLEDAIKNNGGNKGDLTTLDAAGYKGQGTLHDKPIDEKYLATFPINVNIPWRGDRITKKDANDEILTTYEDPAQGAIIVKGSFGNDHDPNPNLRWTSMVMSNWRAAGNPKGLKYMAHDNVQPIPTTDSSGIVLESTVAIRAAFDKMGADKTKDLSLDPKSTNPDEVAAFQLMAAQTHVARAYQMLKDYRSELGDLTVSKVTIMTPENASKSYEYSIVISFGPGKAA</sequence>
<feature type="signal peptide" evidence="2">
    <location>
        <begin position="1"/>
        <end position="22"/>
    </location>
</feature>
<feature type="region of interest" description="Disordered" evidence="1">
    <location>
        <begin position="37"/>
        <end position="89"/>
    </location>
</feature>
<dbReference type="EMBL" id="ML996565">
    <property type="protein sequence ID" value="KAF2763221.1"/>
    <property type="molecule type" value="Genomic_DNA"/>
</dbReference>
<evidence type="ECO:0000313" key="4">
    <source>
        <dbReference type="Proteomes" id="UP000799437"/>
    </source>
</evidence>
<feature type="compositionally biased region" description="Low complexity" evidence="1">
    <location>
        <begin position="64"/>
        <end position="84"/>
    </location>
</feature>
<dbReference type="Proteomes" id="UP000799437">
    <property type="component" value="Unassembled WGS sequence"/>
</dbReference>
<dbReference type="OrthoDB" id="3799681at2759"/>
<evidence type="ECO:0000256" key="2">
    <source>
        <dbReference type="SAM" id="SignalP"/>
    </source>
</evidence>
<dbReference type="GeneID" id="54489713"/>
<proteinExistence type="predicted"/>
<organism evidence="3 4">
    <name type="scientific">Pseudovirgaria hyperparasitica</name>
    <dbReference type="NCBI Taxonomy" id="470096"/>
    <lineage>
        <taxon>Eukaryota</taxon>
        <taxon>Fungi</taxon>
        <taxon>Dikarya</taxon>
        <taxon>Ascomycota</taxon>
        <taxon>Pezizomycotina</taxon>
        <taxon>Dothideomycetes</taxon>
        <taxon>Dothideomycetes incertae sedis</taxon>
        <taxon>Acrospermales</taxon>
        <taxon>Acrospermaceae</taxon>
        <taxon>Pseudovirgaria</taxon>
    </lineage>
</organism>
<feature type="compositionally biased region" description="Basic and acidic residues" evidence="1">
    <location>
        <begin position="49"/>
        <end position="63"/>
    </location>
</feature>
<protein>
    <submittedName>
        <fullName evidence="3">Uncharacterized protein</fullName>
    </submittedName>
</protein>
<feature type="chain" id="PRO_5025576312" evidence="2">
    <location>
        <begin position="23"/>
        <end position="342"/>
    </location>
</feature>
<keyword evidence="2" id="KW-0732">Signal</keyword>
<dbReference type="RefSeq" id="XP_033605672.1">
    <property type="nucleotide sequence ID" value="XM_033748659.1"/>
</dbReference>
<name>A0A6A6WLZ6_9PEZI</name>
<reference evidence="3" key="1">
    <citation type="journal article" date="2020" name="Stud. Mycol.">
        <title>101 Dothideomycetes genomes: a test case for predicting lifestyles and emergence of pathogens.</title>
        <authorList>
            <person name="Haridas S."/>
            <person name="Albert R."/>
            <person name="Binder M."/>
            <person name="Bloem J."/>
            <person name="Labutti K."/>
            <person name="Salamov A."/>
            <person name="Andreopoulos B."/>
            <person name="Baker S."/>
            <person name="Barry K."/>
            <person name="Bills G."/>
            <person name="Bluhm B."/>
            <person name="Cannon C."/>
            <person name="Castanera R."/>
            <person name="Culley D."/>
            <person name="Daum C."/>
            <person name="Ezra D."/>
            <person name="Gonzalez J."/>
            <person name="Henrissat B."/>
            <person name="Kuo A."/>
            <person name="Liang C."/>
            <person name="Lipzen A."/>
            <person name="Lutzoni F."/>
            <person name="Magnuson J."/>
            <person name="Mondo S."/>
            <person name="Nolan M."/>
            <person name="Ohm R."/>
            <person name="Pangilinan J."/>
            <person name="Park H.-J."/>
            <person name="Ramirez L."/>
            <person name="Alfaro M."/>
            <person name="Sun H."/>
            <person name="Tritt A."/>
            <person name="Yoshinaga Y."/>
            <person name="Zwiers L.-H."/>
            <person name="Turgeon B."/>
            <person name="Goodwin S."/>
            <person name="Spatafora J."/>
            <person name="Crous P."/>
            <person name="Grigoriev I."/>
        </authorList>
    </citation>
    <scope>NUCLEOTIDE SEQUENCE</scope>
    <source>
        <strain evidence="3">CBS 121739</strain>
    </source>
</reference>
<keyword evidence="4" id="KW-1185">Reference proteome</keyword>
<dbReference type="AlphaFoldDB" id="A0A6A6WLZ6"/>
<accession>A0A6A6WLZ6</accession>
<gene>
    <name evidence="3" type="ORF">EJ05DRAFT_516642</name>
</gene>
<evidence type="ECO:0000313" key="3">
    <source>
        <dbReference type="EMBL" id="KAF2763221.1"/>
    </source>
</evidence>
<evidence type="ECO:0000256" key="1">
    <source>
        <dbReference type="SAM" id="MobiDB-lite"/>
    </source>
</evidence>